<dbReference type="Proteomes" id="UP000673691">
    <property type="component" value="Unassembled WGS sequence"/>
</dbReference>
<dbReference type="PANTHER" id="PTHR47787">
    <property type="entry name" value="CENTROMERE-BINDING PROTEIN 1"/>
    <property type="match status" value="1"/>
</dbReference>
<dbReference type="InterPro" id="IPR036638">
    <property type="entry name" value="HLH_DNA-bd_sf"/>
</dbReference>
<dbReference type="EMBL" id="JAEFCI010003653">
    <property type="protein sequence ID" value="KAG5461439.1"/>
    <property type="molecule type" value="Genomic_DNA"/>
</dbReference>
<reference evidence="3 4" key="1">
    <citation type="journal article" name="Sci. Rep.">
        <title>Genome-scale phylogenetic analyses confirm Olpidium as the closest living zoosporic fungus to the non-flagellated, terrestrial fungi.</title>
        <authorList>
            <person name="Chang Y."/>
            <person name="Rochon D."/>
            <person name="Sekimoto S."/>
            <person name="Wang Y."/>
            <person name="Chovatia M."/>
            <person name="Sandor L."/>
            <person name="Salamov A."/>
            <person name="Grigoriev I.V."/>
            <person name="Stajich J.E."/>
            <person name="Spatafora J.W."/>
        </authorList>
    </citation>
    <scope>NUCLEOTIDE SEQUENCE [LARGE SCALE GENOMIC DNA]</scope>
    <source>
        <strain evidence="3">S191</strain>
    </source>
</reference>
<sequence>MACANHDGDAARQHGAGPPPGPNPLAPPSPPYAAAEAAPGQCDGRRTPPPFGRPSSPHVLDRHRHRGCRWPHVSSRCSSFAERSPVAPQPEKPPVVRTLSLPAAWTEGQDCGAHAPAACSPQNPVHASPPPAGCSGPCPAAAQQNCSRDDHHGARLYDSSTPSSSAPSPVPGEAEDEWRVRHYQSHTPAAGFQGTLPLPYEPAAAPQYPSPVSAPASPDFARPNPRQQLDAHAMLDRQRRRRENHNVVERRRRDTINNTIDDIAHALPARYLGGRKPNKGLVLKTAILYIEVGVRGQTPWAAVSFLFDGFRFETIPLALPQNRALTGLLPLTHAELEKGNCFSQEATRHRPRMRRRRRREPRACRRPHAAGGRGALLPAVVVAPKPAVGHQVQDRMRLLGERAAVRGRGGGGRRGQKRRDARTRVGPPAAAALPERGPEPRQVHAPAPGAPGAPAAAAAAGTPPVLAAPVPAAPRPQVSLGLERGGRHAAAAVGPEVRLEPAVGVPVAVPVARHRRSGGAAGGSRLAAVLAASPPVSTSPAGPADDPAAARHLAKHYAAPAHVHAFGARTISLSVA</sequence>
<feature type="region of interest" description="Disordered" evidence="1">
    <location>
        <begin position="345"/>
        <end position="370"/>
    </location>
</feature>
<dbReference type="SUPFAM" id="SSF47459">
    <property type="entry name" value="HLH, helix-loop-helix DNA-binding domain"/>
    <property type="match status" value="1"/>
</dbReference>
<feature type="domain" description="BHLH" evidence="2">
    <location>
        <begin position="240"/>
        <end position="293"/>
    </location>
</feature>
<evidence type="ECO:0000313" key="4">
    <source>
        <dbReference type="Proteomes" id="UP000673691"/>
    </source>
</evidence>
<feature type="compositionally biased region" description="Low complexity" evidence="1">
    <location>
        <begin position="445"/>
        <end position="460"/>
    </location>
</feature>
<dbReference type="GO" id="GO:0046983">
    <property type="term" value="F:protein dimerization activity"/>
    <property type="evidence" value="ECO:0007669"/>
    <property type="project" value="InterPro"/>
</dbReference>
<accession>A0A8H8DK15</accession>
<feature type="region of interest" description="Disordered" evidence="1">
    <location>
        <begin position="110"/>
        <end position="175"/>
    </location>
</feature>
<feature type="region of interest" description="Disordered" evidence="1">
    <location>
        <begin position="1"/>
        <end position="95"/>
    </location>
</feature>
<dbReference type="GO" id="GO:0005634">
    <property type="term" value="C:nucleus"/>
    <property type="evidence" value="ECO:0007669"/>
    <property type="project" value="TreeGrafter"/>
</dbReference>
<feature type="region of interest" description="Disordered" evidence="1">
    <location>
        <begin position="203"/>
        <end position="225"/>
    </location>
</feature>
<keyword evidence="4" id="KW-1185">Reference proteome</keyword>
<feature type="compositionally biased region" description="Basic residues" evidence="1">
    <location>
        <begin position="349"/>
        <end position="368"/>
    </location>
</feature>
<dbReference type="Gene3D" id="4.10.280.10">
    <property type="entry name" value="Helix-loop-helix DNA-binding domain"/>
    <property type="match status" value="1"/>
</dbReference>
<feature type="compositionally biased region" description="Basic and acidic residues" evidence="1">
    <location>
        <begin position="1"/>
        <end position="12"/>
    </location>
</feature>
<name>A0A8H8DK15_9FUNG</name>
<comment type="caution">
    <text evidence="3">The sequence shown here is derived from an EMBL/GenBank/DDBJ whole genome shotgun (WGS) entry which is preliminary data.</text>
</comment>
<feature type="compositionally biased region" description="Low complexity" evidence="1">
    <location>
        <begin position="133"/>
        <end position="142"/>
    </location>
</feature>
<gene>
    <name evidence="3" type="ORF">BJ554DRAFT_6371</name>
</gene>
<dbReference type="GO" id="GO:0003700">
    <property type="term" value="F:DNA-binding transcription factor activity"/>
    <property type="evidence" value="ECO:0007669"/>
    <property type="project" value="TreeGrafter"/>
</dbReference>
<dbReference type="PANTHER" id="PTHR47787:SF1">
    <property type="entry name" value="CENTROMERE-BINDING PROTEIN 1"/>
    <property type="match status" value="1"/>
</dbReference>
<evidence type="ECO:0000259" key="2">
    <source>
        <dbReference type="PROSITE" id="PS50888"/>
    </source>
</evidence>
<evidence type="ECO:0000256" key="1">
    <source>
        <dbReference type="SAM" id="MobiDB-lite"/>
    </source>
</evidence>
<organism evidence="3 4">
    <name type="scientific">Olpidium bornovanus</name>
    <dbReference type="NCBI Taxonomy" id="278681"/>
    <lineage>
        <taxon>Eukaryota</taxon>
        <taxon>Fungi</taxon>
        <taxon>Fungi incertae sedis</taxon>
        <taxon>Olpidiomycota</taxon>
        <taxon>Olpidiomycotina</taxon>
        <taxon>Olpidiomycetes</taxon>
        <taxon>Olpidiales</taxon>
        <taxon>Olpidiaceae</taxon>
        <taxon>Olpidium</taxon>
    </lineage>
</organism>
<evidence type="ECO:0000313" key="3">
    <source>
        <dbReference type="EMBL" id="KAG5461439.1"/>
    </source>
</evidence>
<dbReference type="PROSITE" id="PS50888">
    <property type="entry name" value="BHLH"/>
    <property type="match status" value="1"/>
</dbReference>
<dbReference type="Pfam" id="PF00010">
    <property type="entry name" value="HLH"/>
    <property type="match status" value="1"/>
</dbReference>
<proteinExistence type="predicted"/>
<dbReference type="AlphaFoldDB" id="A0A8H8DK15"/>
<dbReference type="InterPro" id="IPR011598">
    <property type="entry name" value="bHLH_dom"/>
</dbReference>
<dbReference type="CDD" id="cd11387">
    <property type="entry name" value="bHLHzip_USF_MITF"/>
    <property type="match status" value="1"/>
</dbReference>
<protein>
    <recommendedName>
        <fullName evidence="2">BHLH domain-containing protein</fullName>
    </recommendedName>
</protein>
<feature type="region of interest" description="Disordered" evidence="1">
    <location>
        <begin position="402"/>
        <end position="460"/>
    </location>
</feature>
<feature type="compositionally biased region" description="Pro residues" evidence="1">
    <location>
        <begin position="17"/>
        <end position="31"/>
    </location>
</feature>